<reference evidence="1" key="1">
    <citation type="journal article" date="2021" name="PeerJ">
        <title>Extensive microbial diversity within the chicken gut microbiome revealed by metagenomics and culture.</title>
        <authorList>
            <person name="Gilroy R."/>
            <person name="Ravi A."/>
            <person name="Getino M."/>
            <person name="Pursley I."/>
            <person name="Horton D.L."/>
            <person name="Alikhan N.F."/>
            <person name="Baker D."/>
            <person name="Gharbi K."/>
            <person name="Hall N."/>
            <person name="Watson M."/>
            <person name="Adriaenssens E.M."/>
            <person name="Foster-Nyarko E."/>
            <person name="Jarju S."/>
            <person name="Secka A."/>
            <person name="Antonio M."/>
            <person name="Oren A."/>
            <person name="Chaudhuri R.R."/>
            <person name="La Ragione R."/>
            <person name="Hildebrand F."/>
            <person name="Pallen M.J."/>
        </authorList>
    </citation>
    <scope>NUCLEOTIDE SEQUENCE</scope>
    <source>
        <strain evidence="1">ChiBcec8-13705</strain>
    </source>
</reference>
<dbReference type="AlphaFoldDB" id="A0A9D2M7A6"/>
<accession>A0A9D2M7A6</accession>
<evidence type="ECO:0000313" key="2">
    <source>
        <dbReference type="Proteomes" id="UP000886803"/>
    </source>
</evidence>
<evidence type="ECO:0000313" key="1">
    <source>
        <dbReference type="EMBL" id="HJB41971.1"/>
    </source>
</evidence>
<dbReference type="EMBL" id="DWYG01000089">
    <property type="protein sequence ID" value="HJB41971.1"/>
    <property type="molecule type" value="Genomic_DNA"/>
</dbReference>
<comment type="caution">
    <text evidence="1">The sequence shown here is derived from an EMBL/GenBank/DDBJ whole genome shotgun (WGS) entry which is preliminary data.</text>
</comment>
<dbReference type="Proteomes" id="UP000886803">
    <property type="component" value="Unassembled WGS sequence"/>
</dbReference>
<reference evidence="1" key="2">
    <citation type="submission" date="2021-04" db="EMBL/GenBank/DDBJ databases">
        <authorList>
            <person name="Gilroy R."/>
        </authorList>
    </citation>
    <scope>NUCLEOTIDE SEQUENCE</scope>
    <source>
        <strain evidence="1">ChiBcec8-13705</strain>
    </source>
</reference>
<name>A0A9D2M7A6_9FIRM</name>
<organism evidence="1 2">
    <name type="scientific">Candidatus Gemmiger avicola</name>
    <dbReference type="NCBI Taxonomy" id="2838605"/>
    <lineage>
        <taxon>Bacteria</taxon>
        <taxon>Bacillati</taxon>
        <taxon>Bacillota</taxon>
        <taxon>Clostridia</taxon>
        <taxon>Eubacteriales</taxon>
        <taxon>Gemmiger</taxon>
    </lineage>
</organism>
<proteinExistence type="predicted"/>
<sequence>MVKTDKNTAGVSWGLDKTTGRTAIFFLFAVQLLKLNGRFGMLIISYMDNTVLVPGSFCGAAVAARGRGPLAELKDLGGYTHGVRSR</sequence>
<protein>
    <submittedName>
        <fullName evidence="1">Uncharacterized protein</fullName>
    </submittedName>
</protein>
<gene>
    <name evidence="1" type="ORF">H9945_05665</name>
</gene>